<evidence type="ECO:0000259" key="6">
    <source>
        <dbReference type="Pfam" id="PF01782"/>
    </source>
</evidence>
<gene>
    <name evidence="5 8" type="primary">rimM</name>
    <name evidence="8" type="ORF">ANACOL_00446</name>
</gene>
<dbReference type="eggNOG" id="COG0806">
    <property type="taxonomic scope" value="Bacteria"/>
</dbReference>
<evidence type="ECO:0000313" key="9">
    <source>
        <dbReference type="Proteomes" id="UP000003803"/>
    </source>
</evidence>
<evidence type="ECO:0000256" key="3">
    <source>
        <dbReference type="ARBA" id="ARBA00022552"/>
    </source>
</evidence>
<dbReference type="GO" id="GO:0043022">
    <property type="term" value="F:ribosome binding"/>
    <property type="evidence" value="ECO:0007669"/>
    <property type="project" value="InterPro"/>
</dbReference>
<keyword evidence="2 5" id="KW-0690">Ribosome biogenesis</keyword>
<evidence type="ECO:0000259" key="7">
    <source>
        <dbReference type="Pfam" id="PF24986"/>
    </source>
</evidence>
<dbReference type="Proteomes" id="UP000003803">
    <property type="component" value="Unassembled WGS sequence"/>
</dbReference>
<feature type="domain" description="RimM N-terminal" evidence="6">
    <location>
        <begin position="24"/>
        <end position="102"/>
    </location>
</feature>
<dbReference type="EMBL" id="ABGD02000005">
    <property type="protein sequence ID" value="EDS12893.1"/>
    <property type="molecule type" value="Genomic_DNA"/>
</dbReference>
<comment type="domain">
    <text evidence="5">The PRC barrel domain binds ribosomal protein uS19.</text>
</comment>
<name>B0P6R8_9FIRM</name>
<dbReference type="STRING" id="169435.ERS852551_00622"/>
<dbReference type="HAMAP" id="MF_00014">
    <property type="entry name" value="Ribosome_mat_RimM"/>
    <property type="match status" value="1"/>
</dbReference>
<comment type="similarity">
    <text evidence="5">Belongs to the RimM family.</text>
</comment>
<keyword evidence="4 5" id="KW-0143">Chaperone</keyword>
<evidence type="ECO:0000256" key="2">
    <source>
        <dbReference type="ARBA" id="ARBA00022517"/>
    </source>
</evidence>
<dbReference type="GO" id="GO:0006364">
    <property type="term" value="P:rRNA processing"/>
    <property type="evidence" value="ECO:0007669"/>
    <property type="project" value="UniProtKB-UniRule"/>
</dbReference>
<protein>
    <recommendedName>
        <fullName evidence="5">Ribosome maturation factor RimM</fullName>
    </recommendedName>
</protein>
<dbReference type="SUPFAM" id="SSF50346">
    <property type="entry name" value="PRC-barrel domain"/>
    <property type="match status" value="1"/>
</dbReference>
<dbReference type="GO" id="GO:0005737">
    <property type="term" value="C:cytoplasm"/>
    <property type="evidence" value="ECO:0007669"/>
    <property type="project" value="UniProtKB-SubCell"/>
</dbReference>
<keyword evidence="3 5" id="KW-0698">rRNA processing</keyword>
<dbReference type="Pfam" id="PF24986">
    <property type="entry name" value="PRC_RimM"/>
    <property type="match status" value="1"/>
</dbReference>
<reference evidence="8" key="1">
    <citation type="submission" date="2007-11" db="EMBL/GenBank/DDBJ databases">
        <authorList>
            <person name="Fulton L."/>
            <person name="Clifton S."/>
            <person name="Fulton B."/>
            <person name="Xu J."/>
            <person name="Minx P."/>
            <person name="Pepin K.H."/>
            <person name="Johnson M."/>
            <person name="Thiruvilangam P."/>
            <person name="Bhonagiri V."/>
            <person name="Nash W.E."/>
            <person name="Mardis E.R."/>
            <person name="Wilson R.K."/>
        </authorList>
    </citation>
    <scope>NUCLEOTIDE SEQUENCE [LARGE SCALE GENOMIC DNA]</scope>
    <source>
        <strain evidence="8">DSM 17241</strain>
    </source>
</reference>
<proteinExistence type="inferred from homology"/>
<evidence type="ECO:0000313" key="8">
    <source>
        <dbReference type="EMBL" id="EDS12893.1"/>
    </source>
</evidence>
<dbReference type="Pfam" id="PF01782">
    <property type="entry name" value="RimM"/>
    <property type="match status" value="1"/>
</dbReference>
<dbReference type="InterPro" id="IPR011961">
    <property type="entry name" value="RimM"/>
</dbReference>
<dbReference type="NCBIfam" id="TIGR02273">
    <property type="entry name" value="16S_RimM"/>
    <property type="match status" value="1"/>
</dbReference>
<organism evidence="8 9">
    <name type="scientific">Anaerotruncus colihominis DSM 17241</name>
    <dbReference type="NCBI Taxonomy" id="445972"/>
    <lineage>
        <taxon>Bacteria</taxon>
        <taxon>Bacillati</taxon>
        <taxon>Bacillota</taxon>
        <taxon>Clostridia</taxon>
        <taxon>Eubacteriales</taxon>
        <taxon>Oscillospiraceae</taxon>
        <taxon>Anaerotruncus</taxon>
    </lineage>
</organism>
<dbReference type="InterPro" id="IPR002676">
    <property type="entry name" value="RimM_N"/>
</dbReference>
<comment type="caution">
    <text evidence="8">The sequence shown here is derived from an EMBL/GenBank/DDBJ whole genome shotgun (WGS) entry which is preliminary data.</text>
</comment>
<comment type="subunit">
    <text evidence="5">Binds ribosomal protein uS19.</text>
</comment>
<comment type="subcellular location">
    <subcellularLocation>
        <location evidence="5">Cytoplasm</location>
    </subcellularLocation>
</comment>
<sequence length="185" mass="20363">METTHPRDGRAEGASMKKQYLESGKIVTTHGVRGEVRVQPWCDTPGFLTQFACLYLDARGSQARVVERARVHKNIVIVKFEGVENVEDAAGLRGKTVYIDRADVELEEGECFVQDLIGCTVRDADTGADYGQVYDVRATGANDVYYLRDAAGRERLVPAIADVVLAKDLDAGIITIRPLEGLFDD</sequence>
<evidence type="ECO:0000256" key="1">
    <source>
        <dbReference type="ARBA" id="ARBA00022490"/>
    </source>
</evidence>
<dbReference type="InterPro" id="IPR056792">
    <property type="entry name" value="PRC_RimM"/>
</dbReference>
<reference evidence="8" key="2">
    <citation type="submission" date="2013-09" db="EMBL/GenBank/DDBJ databases">
        <title>Draft genome sequence of Anaerotruncus colihominis(DSM 17241).</title>
        <authorList>
            <person name="Sudarsanam P."/>
            <person name="Ley R."/>
            <person name="Guruge J."/>
            <person name="Turnbaugh P.J."/>
            <person name="Mahowald M."/>
            <person name="Liep D."/>
            <person name="Gordon J."/>
        </authorList>
    </citation>
    <scope>NUCLEOTIDE SEQUENCE</scope>
    <source>
        <strain evidence="8">DSM 17241</strain>
    </source>
</reference>
<dbReference type="Gene3D" id="2.30.30.240">
    <property type="entry name" value="PRC-barrel domain"/>
    <property type="match status" value="1"/>
</dbReference>
<dbReference type="PANTHER" id="PTHR33692">
    <property type="entry name" value="RIBOSOME MATURATION FACTOR RIMM"/>
    <property type="match status" value="1"/>
</dbReference>
<comment type="function">
    <text evidence="5">An accessory protein needed during the final step in the assembly of 30S ribosomal subunit, possibly for assembly of the head region. Essential for efficient processing of 16S rRNA. May be needed both before and after RbfA during the maturation of 16S rRNA. It has affinity for free ribosomal 30S subunits but not for 70S ribosomes.</text>
</comment>
<feature type="domain" description="Ribosome maturation factor RimM PRC barrel" evidence="7">
    <location>
        <begin position="114"/>
        <end position="182"/>
    </location>
</feature>
<dbReference type="SUPFAM" id="SSF50447">
    <property type="entry name" value="Translation proteins"/>
    <property type="match status" value="1"/>
</dbReference>
<dbReference type="InterPro" id="IPR011033">
    <property type="entry name" value="PRC_barrel-like_sf"/>
</dbReference>
<dbReference type="GO" id="GO:0005840">
    <property type="term" value="C:ribosome"/>
    <property type="evidence" value="ECO:0007669"/>
    <property type="project" value="InterPro"/>
</dbReference>
<keyword evidence="9" id="KW-1185">Reference proteome</keyword>
<keyword evidence="1 5" id="KW-0963">Cytoplasm</keyword>
<dbReference type="Gene3D" id="2.40.30.60">
    <property type="entry name" value="RimM"/>
    <property type="match status" value="1"/>
</dbReference>
<dbReference type="HOGENOM" id="CLU_077636_3_1_9"/>
<evidence type="ECO:0000256" key="5">
    <source>
        <dbReference type="HAMAP-Rule" id="MF_00014"/>
    </source>
</evidence>
<dbReference type="PANTHER" id="PTHR33692:SF1">
    <property type="entry name" value="RIBOSOME MATURATION FACTOR RIMM"/>
    <property type="match status" value="1"/>
</dbReference>
<dbReference type="InterPro" id="IPR036976">
    <property type="entry name" value="RimM_N_sf"/>
</dbReference>
<dbReference type="AlphaFoldDB" id="B0P6R8"/>
<evidence type="ECO:0000256" key="4">
    <source>
        <dbReference type="ARBA" id="ARBA00023186"/>
    </source>
</evidence>
<accession>B0P6R8</accession>
<dbReference type="GO" id="GO:0042274">
    <property type="term" value="P:ribosomal small subunit biogenesis"/>
    <property type="evidence" value="ECO:0007669"/>
    <property type="project" value="UniProtKB-UniRule"/>
</dbReference>
<dbReference type="InterPro" id="IPR009000">
    <property type="entry name" value="Transl_B-barrel_sf"/>
</dbReference>